<dbReference type="Gene3D" id="2.160.10.10">
    <property type="entry name" value="Hexapeptide repeat proteins"/>
    <property type="match status" value="1"/>
</dbReference>
<dbReference type="AlphaFoldDB" id="A0A6L9S2C8"/>
<dbReference type="PANTHER" id="PTHR43300">
    <property type="entry name" value="ACETYLTRANSFERASE"/>
    <property type="match status" value="1"/>
</dbReference>
<accession>A0A6L9S2C8</accession>
<evidence type="ECO:0000313" key="3">
    <source>
        <dbReference type="EMBL" id="NED99614.1"/>
    </source>
</evidence>
<keyword evidence="4" id="KW-1185">Reference proteome</keyword>
<dbReference type="InterPro" id="IPR050179">
    <property type="entry name" value="Trans_hexapeptide_repeat"/>
</dbReference>
<evidence type="ECO:0000256" key="1">
    <source>
        <dbReference type="ARBA" id="ARBA00022679"/>
    </source>
</evidence>
<dbReference type="SUPFAM" id="SSF51161">
    <property type="entry name" value="Trimeric LpxA-like enzymes"/>
    <property type="match status" value="1"/>
</dbReference>
<dbReference type="PANTHER" id="PTHR43300:SF11">
    <property type="entry name" value="ACETYLTRANSFERASE RV3034C-RELATED"/>
    <property type="match status" value="1"/>
</dbReference>
<dbReference type="InterPro" id="IPR011004">
    <property type="entry name" value="Trimer_LpxA-like_sf"/>
</dbReference>
<dbReference type="Pfam" id="PF00132">
    <property type="entry name" value="Hexapep"/>
    <property type="match status" value="1"/>
</dbReference>
<dbReference type="CDD" id="cd03349">
    <property type="entry name" value="LbH_XAT"/>
    <property type="match status" value="1"/>
</dbReference>
<name>A0A6L9S2C8_9ACTN</name>
<dbReference type="InterPro" id="IPR001451">
    <property type="entry name" value="Hexapep"/>
</dbReference>
<gene>
    <name evidence="3" type="ORF">G1H10_05485</name>
</gene>
<keyword evidence="1 3" id="KW-0808">Transferase</keyword>
<reference evidence="3 4" key="1">
    <citation type="submission" date="2020-02" db="EMBL/GenBank/DDBJ databases">
        <authorList>
            <person name="Li X.-J."/>
            <person name="Han X.-M."/>
        </authorList>
    </citation>
    <scope>NUCLEOTIDE SEQUENCE [LARGE SCALE GENOMIC DNA]</scope>
    <source>
        <strain evidence="3 4">CCTCC AB 2017055</strain>
    </source>
</reference>
<dbReference type="GO" id="GO:0016740">
    <property type="term" value="F:transferase activity"/>
    <property type="evidence" value="ECO:0007669"/>
    <property type="project" value="UniProtKB-KW"/>
</dbReference>
<keyword evidence="2" id="KW-0677">Repeat</keyword>
<comment type="caution">
    <text evidence="3">The sequence shown here is derived from an EMBL/GenBank/DDBJ whole genome shotgun (WGS) entry which is preliminary data.</text>
</comment>
<evidence type="ECO:0000313" key="4">
    <source>
        <dbReference type="Proteomes" id="UP000475214"/>
    </source>
</evidence>
<proteinExistence type="predicted"/>
<dbReference type="InterPro" id="IPR018357">
    <property type="entry name" value="Hexapep_transf_CS"/>
</dbReference>
<dbReference type="Proteomes" id="UP000475214">
    <property type="component" value="Unassembled WGS sequence"/>
</dbReference>
<protein>
    <submittedName>
        <fullName evidence="3">CatB-related O-acetyltransferase</fullName>
    </submittedName>
</protein>
<dbReference type="EMBL" id="JAAGOA010000003">
    <property type="protein sequence ID" value="NED99614.1"/>
    <property type="molecule type" value="Genomic_DNA"/>
</dbReference>
<evidence type="ECO:0000256" key="2">
    <source>
        <dbReference type="ARBA" id="ARBA00022737"/>
    </source>
</evidence>
<sequence>MRARVKKAADLLLPSGVRYVLSRRRLRRQFGLRSLGPDFGYGIAENTAFEPNCRIGGPAYIAGSHIGAFTYIEVGSRISLTDVGRFCSIAPYCIIGLAEHPTDFVSTHPAFYRHLPAYGWDLVAEDQHHELTRTTVGSDVWIGAGAVVKGGVTIGHGAIIGAGAVVTRDVPPYAIVGGVPAQIIRYRFDPAQINDLLESRWWERDLNWLRTHAADMRDVAKFIEVTRGRLNSRPR</sequence>
<dbReference type="PROSITE" id="PS00101">
    <property type="entry name" value="HEXAPEP_TRANSFERASES"/>
    <property type="match status" value="1"/>
</dbReference>
<organism evidence="3 4">
    <name type="scientific">Phytoactinopolyspora halotolerans</name>
    <dbReference type="NCBI Taxonomy" id="1981512"/>
    <lineage>
        <taxon>Bacteria</taxon>
        <taxon>Bacillati</taxon>
        <taxon>Actinomycetota</taxon>
        <taxon>Actinomycetes</taxon>
        <taxon>Jiangellales</taxon>
        <taxon>Jiangellaceae</taxon>
        <taxon>Phytoactinopolyspora</taxon>
    </lineage>
</organism>